<protein>
    <submittedName>
        <fullName evidence="1">Uncharacterized protein</fullName>
    </submittedName>
</protein>
<dbReference type="AlphaFoldDB" id="A0A164VK45"/>
<organism evidence="1 2">
    <name type="scientific">Daphnia magna</name>
    <dbReference type="NCBI Taxonomy" id="35525"/>
    <lineage>
        <taxon>Eukaryota</taxon>
        <taxon>Metazoa</taxon>
        <taxon>Ecdysozoa</taxon>
        <taxon>Arthropoda</taxon>
        <taxon>Crustacea</taxon>
        <taxon>Branchiopoda</taxon>
        <taxon>Diplostraca</taxon>
        <taxon>Cladocera</taxon>
        <taxon>Anomopoda</taxon>
        <taxon>Daphniidae</taxon>
        <taxon>Daphnia</taxon>
    </lineage>
</organism>
<comment type="caution">
    <text evidence="1">The sequence shown here is derived from an EMBL/GenBank/DDBJ whole genome shotgun (WGS) entry which is preliminary data.</text>
</comment>
<accession>A0A164VK45</accession>
<evidence type="ECO:0000313" key="2">
    <source>
        <dbReference type="Proteomes" id="UP000076858"/>
    </source>
</evidence>
<dbReference type="EMBL" id="LRGB01001361">
    <property type="protein sequence ID" value="KZS12400.1"/>
    <property type="molecule type" value="Genomic_DNA"/>
</dbReference>
<sequence>MLFFSRLIRRLRAANLHSFLVALYFLADQGKLFQIVDPASNSSEIISFSKKNKQKCTGRKKRD</sequence>
<reference evidence="1 2" key="1">
    <citation type="submission" date="2016-03" db="EMBL/GenBank/DDBJ databases">
        <title>EvidentialGene: Evidence-directed Construction of Genes on Genomes.</title>
        <authorList>
            <person name="Gilbert D.G."/>
            <person name="Choi J.-H."/>
            <person name="Mockaitis K."/>
            <person name="Colbourne J."/>
            <person name="Pfrender M."/>
        </authorList>
    </citation>
    <scope>NUCLEOTIDE SEQUENCE [LARGE SCALE GENOMIC DNA]</scope>
    <source>
        <strain evidence="1 2">Xinb3</strain>
        <tissue evidence="1">Complete organism</tissue>
    </source>
</reference>
<dbReference type="Proteomes" id="UP000076858">
    <property type="component" value="Unassembled WGS sequence"/>
</dbReference>
<name>A0A164VK45_9CRUS</name>
<proteinExistence type="predicted"/>
<gene>
    <name evidence="1" type="ORF">APZ42_022546</name>
</gene>
<keyword evidence="2" id="KW-1185">Reference proteome</keyword>
<evidence type="ECO:0000313" key="1">
    <source>
        <dbReference type="EMBL" id="KZS12400.1"/>
    </source>
</evidence>